<dbReference type="EMBL" id="AP023036">
    <property type="protein sequence ID" value="BCD46065.1"/>
    <property type="molecule type" value="Genomic_DNA"/>
</dbReference>
<keyword evidence="5" id="KW-1185">Reference proteome</keyword>
<dbReference type="Pfam" id="PF18812">
    <property type="entry name" value="PBECR3"/>
    <property type="match status" value="1"/>
</dbReference>
<organism evidence="3 4">
    <name type="scientific">Helicobacter suis</name>
    <dbReference type="NCBI Taxonomy" id="104628"/>
    <lineage>
        <taxon>Bacteria</taxon>
        <taxon>Pseudomonadati</taxon>
        <taxon>Campylobacterota</taxon>
        <taxon>Epsilonproteobacteria</taxon>
        <taxon>Campylobacterales</taxon>
        <taxon>Helicobacteraceae</taxon>
        <taxon>Helicobacter</taxon>
    </lineage>
</organism>
<protein>
    <recommendedName>
        <fullName evidence="1">Phage-Barnase-EndoU-ColicinE5/D-RelE like nuclease 3 domain-containing protein</fullName>
    </recommendedName>
</protein>
<reference evidence="3 4" key="1">
    <citation type="submission" date="2019-06" db="EMBL/GenBank/DDBJ databases">
        <title>Complete genome sequence of Helicobacter suis SNTW101c.</title>
        <authorList>
            <person name="Rimbara E."/>
            <person name="Suzuki M."/>
            <person name="Matsui H."/>
            <person name="Nakamura M."/>
            <person name="Mori S."/>
            <person name="Shibayama K."/>
        </authorList>
    </citation>
    <scope>NUCLEOTIDE SEQUENCE [LARGE SCALE GENOMIC DNA]</scope>
    <source>
        <strain evidence="3 4">SNTW101c</strain>
    </source>
</reference>
<reference evidence="2 5" key="2">
    <citation type="submission" date="2020-04" db="EMBL/GenBank/DDBJ databases">
        <title>Genomic analysis of gastric non-Helicobacter pylori Helicobacters isolated in Japan.</title>
        <authorList>
            <person name="Suzuki M."/>
            <person name="Rimbara E."/>
        </authorList>
    </citation>
    <scope>NUCLEOTIDE SEQUENCE [LARGE SCALE GENOMIC DNA]</scope>
    <source>
        <strain evidence="2 5">NHP19-0020</strain>
    </source>
</reference>
<name>A0A6J4CX63_9HELI</name>
<dbReference type="EMBL" id="AP019774">
    <property type="protein sequence ID" value="BCD70066.1"/>
    <property type="molecule type" value="Genomic_DNA"/>
</dbReference>
<sequence>MLKPAEITERLLDQVKKHNAKVWVGELNNSSIIEHLGFKPDRPIKFIANGEALTHVQRQHGTNSIHHKRGQSPIETADIANYPSMVNNADIMYIKKHNAIKTLVSGKQINGYFVVVEVIGAKNGQLNLKTMYKENGKLENSPTFKDSAYIRLSKDSASPQLQVNYRPCLDATGTISLIFY</sequence>
<proteinExistence type="predicted"/>
<evidence type="ECO:0000259" key="1">
    <source>
        <dbReference type="Pfam" id="PF18812"/>
    </source>
</evidence>
<dbReference type="GeneID" id="56928551"/>
<dbReference type="RefSeq" id="WP_034375055.1">
    <property type="nucleotide sequence ID" value="NZ_AP023046.1"/>
</dbReference>
<feature type="domain" description="Phage-Barnase-EndoU-ColicinE5/D-RelE like nuclease 3" evidence="1">
    <location>
        <begin position="24"/>
        <end position="140"/>
    </location>
</feature>
<evidence type="ECO:0000313" key="3">
    <source>
        <dbReference type="EMBL" id="BCD70066.1"/>
    </source>
</evidence>
<accession>A0A6J4CX63</accession>
<gene>
    <name evidence="2" type="ORF">NHP190020_11040</name>
    <name evidence="3" type="ORF">SNTW_07110</name>
</gene>
<dbReference type="Proteomes" id="UP000317935">
    <property type="component" value="Chromosome"/>
</dbReference>
<dbReference type="InterPro" id="IPR041301">
    <property type="entry name" value="PBECR3"/>
</dbReference>
<dbReference type="Proteomes" id="UP000509742">
    <property type="component" value="Chromosome"/>
</dbReference>
<dbReference type="AlphaFoldDB" id="A0A6J4CX63"/>
<evidence type="ECO:0000313" key="5">
    <source>
        <dbReference type="Proteomes" id="UP000509742"/>
    </source>
</evidence>
<evidence type="ECO:0000313" key="4">
    <source>
        <dbReference type="Proteomes" id="UP000317935"/>
    </source>
</evidence>
<evidence type="ECO:0000313" key="2">
    <source>
        <dbReference type="EMBL" id="BCD46065.1"/>
    </source>
</evidence>